<keyword evidence="1" id="KW-0812">Transmembrane</keyword>
<dbReference type="Proteomes" id="UP000176770">
    <property type="component" value="Unassembled WGS sequence"/>
</dbReference>
<dbReference type="AlphaFoldDB" id="A0A1G2HHD6"/>
<feature type="transmembrane region" description="Helical" evidence="1">
    <location>
        <begin position="80"/>
        <end position="102"/>
    </location>
</feature>
<feature type="transmembrane region" description="Helical" evidence="1">
    <location>
        <begin position="52"/>
        <end position="74"/>
    </location>
</feature>
<organism evidence="2 3">
    <name type="scientific">Candidatus Spechtbacteria bacterium RIFCSPLOWO2_12_FULL_38_22</name>
    <dbReference type="NCBI Taxonomy" id="1802165"/>
    <lineage>
        <taxon>Bacteria</taxon>
        <taxon>Candidatus Spechtiibacteriota</taxon>
    </lineage>
</organism>
<feature type="transmembrane region" description="Helical" evidence="1">
    <location>
        <begin position="156"/>
        <end position="180"/>
    </location>
</feature>
<dbReference type="EMBL" id="MHOK01000016">
    <property type="protein sequence ID" value="OGZ61799.1"/>
    <property type="molecule type" value="Genomic_DNA"/>
</dbReference>
<proteinExistence type="predicted"/>
<gene>
    <name evidence="2" type="ORF">A3F94_01275</name>
</gene>
<keyword evidence="1" id="KW-0472">Membrane</keyword>
<feature type="transmembrane region" description="Helical" evidence="1">
    <location>
        <begin position="128"/>
        <end position="150"/>
    </location>
</feature>
<protein>
    <submittedName>
        <fullName evidence="2">Uncharacterized protein</fullName>
    </submittedName>
</protein>
<keyword evidence="1" id="KW-1133">Transmembrane helix</keyword>
<comment type="caution">
    <text evidence="2">The sequence shown here is derived from an EMBL/GenBank/DDBJ whole genome shotgun (WGS) entry which is preliminary data.</text>
</comment>
<reference evidence="2 3" key="1">
    <citation type="journal article" date="2016" name="Nat. Commun.">
        <title>Thousands of microbial genomes shed light on interconnected biogeochemical processes in an aquifer system.</title>
        <authorList>
            <person name="Anantharaman K."/>
            <person name="Brown C.T."/>
            <person name="Hug L.A."/>
            <person name="Sharon I."/>
            <person name="Castelle C.J."/>
            <person name="Probst A.J."/>
            <person name="Thomas B.C."/>
            <person name="Singh A."/>
            <person name="Wilkins M.J."/>
            <person name="Karaoz U."/>
            <person name="Brodie E.L."/>
            <person name="Williams K.H."/>
            <person name="Hubbard S.S."/>
            <person name="Banfield J.F."/>
        </authorList>
    </citation>
    <scope>NUCLEOTIDE SEQUENCE [LARGE SCALE GENOMIC DNA]</scope>
</reference>
<name>A0A1G2HHD6_9BACT</name>
<evidence type="ECO:0000313" key="2">
    <source>
        <dbReference type="EMBL" id="OGZ61799.1"/>
    </source>
</evidence>
<feature type="transmembrane region" description="Helical" evidence="1">
    <location>
        <begin position="250"/>
        <end position="273"/>
    </location>
</feature>
<sequence length="308" mass="35712">MTTKVSYVYKSNKNYVPKWVIAFTYHWWRFLLKPFGRDTKDTWNNQICKKFWALVGVFFAPYVVFSSLGSIFGNDILSEMAWAFLVTVPAVLLGTWGLRVFFENHGRGIANVLNKAIDAVIEFFKKKVVWIPLVLVFSVAMVWLLVYFVILCVQSYKWIFLVVGGIVTIGVILVSLVLGIRELARGIDSWWNDWDRQAERNRKRRIRNKAADEAKTEWERQVRIRKVQRNNRRSHLNPVTKFFLSLMRGILKGLTFILELAVAIFMGIIRIGVSLLKGVGVMIRSTYQRTCPIVTVKRVVLSQEEKAK</sequence>
<evidence type="ECO:0000313" key="3">
    <source>
        <dbReference type="Proteomes" id="UP000176770"/>
    </source>
</evidence>
<dbReference type="STRING" id="1802165.A3F94_01275"/>
<evidence type="ECO:0000256" key="1">
    <source>
        <dbReference type="SAM" id="Phobius"/>
    </source>
</evidence>
<accession>A0A1G2HHD6</accession>